<gene>
    <name evidence="5" type="primary">frlD</name>
    <name evidence="5" type="ORF">JK635_19375</name>
</gene>
<dbReference type="InterPro" id="IPR029056">
    <property type="entry name" value="Ribokinase-like"/>
</dbReference>
<dbReference type="InterPro" id="IPR011611">
    <property type="entry name" value="PfkB_dom"/>
</dbReference>
<accession>A0ABS1TVJ2</accession>
<dbReference type="PANTHER" id="PTHR43320">
    <property type="entry name" value="SUGAR KINASE"/>
    <property type="match status" value="1"/>
</dbReference>
<keyword evidence="2" id="KW-0808">Transferase</keyword>
<dbReference type="NCBIfam" id="NF007321">
    <property type="entry name" value="PRK09813.1"/>
    <property type="match status" value="1"/>
</dbReference>
<organism evidence="5 6">
    <name type="scientific">Neobacillus paridis</name>
    <dbReference type="NCBI Taxonomy" id="2803862"/>
    <lineage>
        <taxon>Bacteria</taxon>
        <taxon>Bacillati</taxon>
        <taxon>Bacillota</taxon>
        <taxon>Bacilli</taxon>
        <taxon>Bacillales</taxon>
        <taxon>Bacillaceae</taxon>
        <taxon>Neobacillus</taxon>
    </lineage>
</organism>
<comment type="caution">
    <text evidence="5">The sequence shown here is derived from an EMBL/GenBank/DDBJ whole genome shotgun (WGS) entry which is preliminary data.</text>
</comment>
<dbReference type="InterPro" id="IPR052700">
    <property type="entry name" value="Carb_kinase_PfkB-like"/>
</dbReference>
<evidence type="ECO:0000256" key="2">
    <source>
        <dbReference type="ARBA" id="ARBA00022679"/>
    </source>
</evidence>
<dbReference type="Pfam" id="PF00294">
    <property type="entry name" value="PfkB"/>
    <property type="match status" value="1"/>
</dbReference>
<dbReference type="EMBL" id="JAESWB010000319">
    <property type="protein sequence ID" value="MBL4954326.1"/>
    <property type="molecule type" value="Genomic_DNA"/>
</dbReference>
<evidence type="ECO:0000313" key="5">
    <source>
        <dbReference type="EMBL" id="MBL4954326.1"/>
    </source>
</evidence>
<dbReference type="SUPFAM" id="SSF53613">
    <property type="entry name" value="Ribokinase-like"/>
    <property type="match status" value="1"/>
</dbReference>
<comment type="similarity">
    <text evidence="1">Belongs to the carbohydrate kinase PfkB family.</text>
</comment>
<keyword evidence="6" id="KW-1185">Reference proteome</keyword>
<keyword evidence="3" id="KW-0418">Kinase</keyword>
<feature type="domain" description="Carbohydrate kinase PfkB" evidence="4">
    <location>
        <begin position="33"/>
        <end position="257"/>
    </location>
</feature>
<dbReference type="Proteomes" id="UP000623967">
    <property type="component" value="Unassembled WGS sequence"/>
</dbReference>
<protein>
    <submittedName>
        <fullName evidence="5">Fructoselysine 6-kinase</fullName>
    </submittedName>
</protein>
<dbReference type="InterPro" id="IPR002173">
    <property type="entry name" value="Carboh/pur_kinase_PfkB_CS"/>
</dbReference>
<evidence type="ECO:0000313" key="6">
    <source>
        <dbReference type="Proteomes" id="UP000623967"/>
    </source>
</evidence>
<reference evidence="5 6" key="1">
    <citation type="submission" date="2021-01" db="EMBL/GenBank/DDBJ databases">
        <title>Genome public.</title>
        <authorList>
            <person name="Liu C."/>
            <person name="Sun Q."/>
        </authorList>
    </citation>
    <scope>NUCLEOTIDE SEQUENCE [LARGE SCALE GENOMIC DNA]</scope>
    <source>
        <strain evidence="5 6">YIM B02564</strain>
    </source>
</reference>
<proteinExistence type="inferred from homology"/>
<evidence type="ECO:0000259" key="4">
    <source>
        <dbReference type="Pfam" id="PF00294"/>
    </source>
</evidence>
<dbReference type="PANTHER" id="PTHR43320:SF3">
    <property type="entry name" value="CARBOHYDRATE KINASE PFKB DOMAIN-CONTAINING PROTEIN"/>
    <property type="match status" value="1"/>
</dbReference>
<sequence>MKKVAVIGDNCVDYYSNLNRYYLTGNVVDTGINLAHLGVPTSIITTVADDEYGKDMLQCFKDQGLDTSHVQVAHGDTAITYMQLIDGERIHGDYLEGVLENIVFQQEDVNFAAAHDLVHSAFWGKADGVLADIKRANPGVLISFDFADRLESDLVKQLSHIVDIGFFSYHEKDEKIIAFLQDRLKDGMKIAIATFGENGSIAVCKNEVYQAGIVKVEVVNTVGAGDSFIAGFLAEYLTSENIQSSLQKGAEVAAKIISIFEPWENQTNIE</sequence>
<dbReference type="RefSeq" id="WP_202655581.1">
    <property type="nucleotide sequence ID" value="NZ_JAESWB010000319.1"/>
</dbReference>
<name>A0ABS1TVJ2_9BACI</name>
<evidence type="ECO:0000256" key="3">
    <source>
        <dbReference type="ARBA" id="ARBA00022777"/>
    </source>
</evidence>
<dbReference type="Gene3D" id="3.40.1190.20">
    <property type="match status" value="1"/>
</dbReference>
<evidence type="ECO:0000256" key="1">
    <source>
        <dbReference type="ARBA" id="ARBA00010688"/>
    </source>
</evidence>
<dbReference type="PROSITE" id="PS00584">
    <property type="entry name" value="PFKB_KINASES_2"/>
    <property type="match status" value="1"/>
</dbReference>